<dbReference type="OrthoDB" id="1926212at2759"/>
<dbReference type="PROSITE" id="PS50005">
    <property type="entry name" value="TPR"/>
    <property type="match status" value="1"/>
</dbReference>
<protein>
    <submittedName>
        <fullName evidence="3">Uncharacterized protein</fullName>
    </submittedName>
</protein>
<feature type="transmembrane region" description="Helical" evidence="2">
    <location>
        <begin position="440"/>
        <end position="459"/>
    </location>
</feature>
<sequence length="460" mass="49695">MSVGVETNTNDDLLKRACAALAVPAAYVARNDPHLAELSPLLRYGAALYIGALSAVAAHATIATCVRRCQQDAALVRPWKSGARSIHYERGLEHFLERDYVKAIQHLTRAVQHHPQEALYYSRRADCYMLSADTTRAYQDYAMAAVLSPGDEDAKARAKGCAAKLSSVPPLQPIPVRPPSVFQRMLRPESNKPWTATLRDVVLMIVLTIPVFLLLHTVLCVIFDTAISFTSIIYFCAQHTCHRVWHFAVRPVVLAVAPVAKVIATKAQQCVASACEAVFQGARAAFQFLHQLALALKAPVGLILQAISRVVGAVVECASQPLRVLRWLFTSISSTIVEVFVRLARAIDSAFSPEFKRRCATLAKDLAISAFEVGLGLCRGVWAIAVWIARGARWLVTATYDLSIALGIPSAVAAISSVVTHLLHGIFCLVSAVTSLAADLVAGALSTIASIVLLVKSIVS</sequence>
<evidence type="ECO:0000313" key="4">
    <source>
        <dbReference type="Proteomes" id="UP000243579"/>
    </source>
</evidence>
<dbReference type="Proteomes" id="UP000243579">
    <property type="component" value="Unassembled WGS sequence"/>
</dbReference>
<reference evidence="3 4" key="1">
    <citation type="journal article" date="2014" name="Genome Biol. Evol.">
        <title>The secreted proteins of Achlya hypogyna and Thraustotheca clavata identify the ancestral oomycete secretome and reveal gene acquisitions by horizontal gene transfer.</title>
        <authorList>
            <person name="Misner I."/>
            <person name="Blouin N."/>
            <person name="Leonard G."/>
            <person name="Richards T.A."/>
            <person name="Lane C.E."/>
        </authorList>
    </citation>
    <scope>NUCLEOTIDE SEQUENCE [LARGE SCALE GENOMIC DNA]</scope>
    <source>
        <strain evidence="3 4">ATCC 48635</strain>
    </source>
</reference>
<keyword evidence="2" id="KW-0472">Membrane</keyword>
<evidence type="ECO:0000313" key="3">
    <source>
        <dbReference type="EMBL" id="OQR87327.1"/>
    </source>
</evidence>
<dbReference type="SMART" id="SM00028">
    <property type="entry name" value="TPR"/>
    <property type="match status" value="2"/>
</dbReference>
<keyword evidence="2" id="KW-0812">Transmembrane</keyword>
<dbReference type="InterPro" id="IPR019734">
    <property type="entry name" value="TPR_rpt"/>
</dbReference>
<proteinExistence type="predicted"/>
<accession>A0A1V9YNP1</accession>
<dbReference type="Gene3D" id="1.25.40.10">
    <property type="entry name" value="Tetratricopeptide repeat domain"/>
    <property type="match status" value="1"/>
</dbReference>
<feature type="repeat" description="TPR" evidence="1">
    <location>
        <begin position="84"/>
        <end position="117"/>
    </location>
</feature>
<feature type="transmembrane region" description="Helical" evidence="2">
    <location>
        <begin position="366"/>
        <end position="388"/>
    </location>
</feature>
<dbReference type="AlphaFoldDB" id="A0A1V9YNP1"/>
<gene>
    <name evidence="3" type="ORF">ACHHYP_09130</name>
</gene>
<keyword evidence="4" id="KW-1185">Reference proteome</keyword>
<feature type="transmembrane region" description="Helical" evidence="2">
    <location>
        <begin position="408"/>
        <end position="433"/>
    </location>
</feature>
<dbReference type="InterPro" id="IPR011990">
    <property type="entry name" value="TPR-like_helical_dom_sf"/>
</dbReference>
<evidence type="ECO:0000256" key="1">
    <source>
        <dbReference type="PROSITE-ProRule" id="PRU00339"/>
    </source>
</evidence>
<comment type="caution">
    <text evidence="3">The sequence shown here is derived from an EMBL/GenBank/DDBJ whole genome shotgun (WGS) entry which is preliminary data.</text>
</comment>
<feature type="transmembrane region" description="Helical" evidence="2">
    <location>
        <begin position="201"/>
        <end position="223"/>
    </location>
</feature>
<keyword evidence="1" id="KW-0802">TPR repeat</keyword>
<organism evidence="3 4">
    <name type="scientific">Achlya hypogyna</name>
    <name type="common">Oomycete</name>
    <name type="synonym">Protoachlya hypogyna</name>
    <dbReference type="NCBI Taxonomy" id="1202772"/>
    <lineage>
        <taxon>Eukaryota</taxon>
        <taxon>Sar</taxon>
        <taxon>Stramenopiles</taxon>
        <taxon>Oomycota</taxon>
        <taxon>Saprolegniomycetes</taxon>
        <taxon>Saprolegniales</taxon>
        <taxon>Achlyaceae</taxon>
        <taxon>Achlya</taxon>
    </lineage>
</organism>
<dbReference type="EMBL" id="JNBR01001450">
    <property type="protein sequence ID" value="OQR87327.1"/>
    <property type="molecule type" value="Genomic_DNA"/>
</dbReference>
<evidence type="ECO:0000256" key="2">
    <source>
        <dbReference type="SAM" id="Phobius"/>
    </source>
</evidence>
<keyword evidence="2" id="KW-1133">Transmembrane helix</keyword>
<name>A0A1V9YNP1_ACHHY</name>
<dbReference type="SUPFAM" id="SSF48452">
    <property type="entry name" value="TPR-like"/>
    <property type="match status" value="1"/>
</dbReference>